<evidence type="ECO:0000313" key="3">
    <source>
        <dbReference type="EMBL" id="TLM75627.1"/>
    </source>
</evidence>
<gene>
    <name evidence="3" type="ORF">FDY93_15115</name>
</gene>
<dbReference type="PANTHER" id="PTHR22916">
    <property type="entry name" value="GLYCOSYLTRANSFERASE"/>
    <property type="match status" value="1"/>
</dbReference>
<evidence type="ECO:0000313" key="4">
    <source>
        <dbReference type="Proteomes" id="UP000306791"/>
    </source>
</evidence>
<evidence type="ECO:0000259" key="2">
    <source>
        <dbReference type="Pfam" id="PF00535"/>
    </source>
</evidence>
<dbReference type="InterPro" id="IPR029044">
    <property type="entry name" value="Nucleotide-diphossugar_trans"/>
</dbReference>
<protein>
    <submittedName>
        <fullName evidence="3">Glycosyltransferase family 2 protein</fullName>
    </submittedName>
</protein>
<evidence type="ECO:0000256" key="1">
    <source>
        <dbReference type="SAM" id="MobiDB-lite"/>
    </source>
</evidence>
<dbReference type="Pfam" id="PF00535">
    <property type="entry name" value="Glycos_transf_2"/>
    <property type="match status" value="1"/>
</dbReference>
<dbReference type="PANTHER" id="PTHR22916:SF64">
    <property type="entry name" value="TRANSFERASE, PUTATIVE-RELATED"/>
    <property type="match status" value="1"/>
</dbReference>
<accession>A0ABY2UJS3</accession>
<reference evidence="3 4" key="1">
    <citation type="submission" date="2019-05" db="EMBL/GenBank/DDBJ databases">
        <title>Microbulbifer harenosus sp. nov., an alginate-degrading bacterium isolated from coastal sand.</title>
        <authorList>
            <person name="Huang H."/>
            <person name="Mo K."/>
            <person name="Bao S."/>
        </authorList>
    </citation>
    <scope>NUCLEOTIDE SEQUENCE [LARGE SCALE GENOMIC DNA]</scope>
    <source>
        <strain evidence="3 4">HB161719</strain>
    </source>
</reference>
<dbReference type="Proteomes" id="UP000306791">
    <property type="component" value="Unassembled WGS sequence"/>
</dbReference>
<dbReference type="InterPro" id="IPR001173">
    <property type="entry name" value="Glyco_trans_2-like"/>
</dbReference>
<dbReference type="RefSeq" id="WP_138236599.1">
    <property type="nucleotide sequence ID" value="NZ_CP185860.1"/>
</dbReference>
<dbReference type="SUPFAM" id="SSF53448">
    <property type="entry name" value="Nucleotide-diphospho-sugar transferases"/>
    <property type="match status" value="1"/>
</dbReference>
<sequence>MNRESNREKISTHNRDYVVVSPCRDEAEYMERTLDSIARQSVTPKLWLIVDDGSTDQSPEILKKYSEKYSFIKILTRENRGFRSVGPGVVDAFYAGLKTLNLNDYAYVCKLDLDLELPERYFETLMERMEADPRLGTCSGKPYNERDGRLVSERRGDEMSAGMTKFYRISCFEQIGGFVREVMWDAIDCHKCRQLGWYARSWDEPDLNFTHLRVMGSSQHGVLRGRSRHGFGQHFMGTGWVYMLATCMYRAIEYPFLIGGAAMFYGYIRARLRCDAILQDPELVAEIRQFQWRSLFVGKSRATAFIERKNNTRWNPENLSGGRALLRARISPAGEPDTGHTQGAQPGSEEVKGC</sequence>
<organism evidence="3 4">
    <name type="scientific">Microbulbifer harenosus</name>
    <dbReference type="NCBI Taxonomy" id="2576840"/>
    <lineage>
        <taxon>Bacteria</taxon>
        <taxon>Pseudomonadati</taxon>
        <taxon>Pseudomonadota</taxon>
        <taxon>Gammaproteobacteria</taxon>
        <taxon>Cellvibrionales</taxon>
        <taxon>Microbulbiferaceae</taxon>
        <taxon>Microbulbifer</taxon>
    </lineage>
</organism>
<feature type="region of interest" description="Disordered" evidence="1">
    <location>
        <begin position="332"/>
        <end position="354"/>
    </location>
</feature>
<dbReference type="EMBL" id="VANI01000016">
    <property type="protein sequence ID" value="TLM75627.1"/>
    <property type="molecule type" value="Genomic_DNA"/>
</dbReference>
<keyword evidence="4" id="KW-1185">Reference proteome</keyword>
<comment type="caution">
    <text evidence="3">The sequence shown here is derived from an EMBL/GenBank/DDBJ whole genome shotgun (WGS) entry which is preliminary data.</text>
</comment>
<feature type="domain" description="Glycosyltransferase 2-like" evidence="2">
    <location>
        <begin position="19"/>
        <end position="155"/>
    </location>
</feature>
<dbReference type="CDD" id="cd00761">
    <property type="entry name" value="Glyco_tranf_GTA_type"/>
    <property type="match status" value="1"/>
</dbReference>
<proteinExistence type="predicted"/>
<dbReference type="Gene3D" id="3.90.550.10">
    <property type="entry name" value="Spore Coat Polysaccharide Biosynthesis Protein SpsA, Chain A"/>
    <property type="match status" value="1"/>
</dbReference>
<name>A0ABY2UJS3_9GAMM</name>